<keyword evidence="2" id="KW-1185">Reference proteome</keyword>
<proteinExistence type="predicted"/>
<organism evidence="1 2">
    <name type="scientific">Spirosoma endophyticum</name>
    <dbReference type="NCBI Taxonomy" id="662367"/>
    <lineage>
        <taxon>Bacteria</taxon>
        <taxon>Pseudomonadati</taxon>
        <taxon>Bacteroidota</taxon>
        <taxon>Cytophagia</taxon>
        <taxon>Cytophagales</taxon>
        <taxon>Cytophagaceae</taxon>
        <taxon>Spirosoma</taxon>
    </lineage>
</organism>
<evidence type="ECO:0000313" key="1">
    <source>
        <dbReference type="EMBL" id="SFE26706.1"/>
    </source>
</evidence>
<dbReference type="RefSeq" id="WP_177236668.1">
    <property type="nucleotide sequence ID" value="NZ_FOLQ01000012.1"/>
</dbReference>
<protein>
    <submittedName>
        <fullName evidence="1">Uncharacterized protein</fullName>
    </submittedName>
</protein>
<dbReference type="EMBL" id="FOLQ01000012">
    <property type="protein sequence ID" value="SFE26706.1"/>
    <property type="molecule type" value="Genomic_DNA"/>
</dbReference>
<reference evidence="1 2" key="1">
    <citation type="submission" date="2016-10" db="EMBL/GenBank/DDBJ databases">
        <authorList>
            <person name="de Groot N.N."/>
        </authorList>
    </citation>
    <scope>NUCLEOTIDE SEQUENCE [LARGE SCALE GENOMIC DNA]</scope>
    <source>
        <strain evidence="1 2">DSM 26130</strain>
    </source>
</reference>
<accession>A0A1I1Z4G7</accession>
<gene>
    <name evidence="1" type="ORF">SAMN05216167_11216</name>
</gene>
<dbReference type="Proteomes" id="UP000198598">
    <property type="component" value="Unassembled WGS sequence"/>
</dbReference>
<sequence length="72" mass="7752">MVIDVKGNVPGMETTLRASVLAAALKDFVAKHHTGEKINEVAEIIDAKVMKIYEAEVDEKDLVAGATDLSIQ</sequence>
<name>A0A1I1Z4G7_9BACT</name>
<dbReference type="AlphaFoldDB" id="A0A1I1Z4G7"/>
<evidence type="ECO:0000313" key="2">
    <source>
        <dbReference type="Proteomes" id="UP000198598"/>
    </source>
</evidence>